<organism evidence="1 2">
    <name type="scientific">Ridgeia piscesae</name>
    <name type="common">Tubeworm</name>
    <dbReference type="NCBI Taxonomy" id="27915"/>
    <lineage>
        <taxon>Eukaryota</taxon>
        <taxon>Metazoa</taxon>
        <taxon>Spiralia</taxon>
        <taxon>Lophotrochozoa</taxon>
        <taxon>Annelida</taxon>
        <taxon>Polychaeta</taxon>
        <taxon>Sedentaria</taxon>
        <taxon>Canalipalpata</taxon>
        <taxon>Sabellida</taxon>
        <taxon>Siboglinidae</taxon>
        <taxon>Ridgeia</taxon>
    </lineage>
</organism>
<protein>
    <submittedName>
        <fullName evidence="1">Uncharacterized protein</fullName>
    </submittedName>
</protein>
<name>A0AAD9NM04_RIDPI</name>
<evidence type="ECO:0000313" key="1">
    <source>
        <dbReference type="EMBL" id="KAK2173483.1"/>
    </source>
</evidence>
<dbReference type="EMBL" id="JAODUO010000872">
    <property type="protein sequence ID" value="KAK2173483.1"/>
    <property type="molecule type" value="Genomic_DNA"/>
</dbReference>
<dbReference type="Gene3D" id="1.10.287.630">
    <property type="entry name" value="Helix hairpin bin"/>
    <property type="match status" value="1"/>
</dbReference>
<comment type="caution">
    <text evidence="1">The sequence shown here is derived from an EMBL/GenBank/DDBJ whole genome shotgun (WGS) entry which is preliminary data.</text>
</comment>
<accession>A0AAD9NM04</accession>
<evidence type="ECO:0000313" key="2">
    <source>
        <dbReference type="Proteomes" id="UP001209878"/>
    </source>
</evidence>
<dbReference type="Proteomes" id="UP001209878">
    <property type="component" value="Unassembled WGS sequence"/>
</dbReference>
<keyword evidence="2" id="KW-1185">Reference proteome</keyword>
<dbReference type="AlphaFoldDB" id="A0AAD9NM04"/>
<proteinExistence type="predicted"/>
<reference evidence="1" key="1">
    <citation type="journal article" date="2023" name="Mol. Biol. Evol.">
        <title>Third-Generation Sequencing Reveals the Adaptive Role of the Epigenome in Three Deep-Sea Polychaetes.</title>
        <authorList>
            <person name="Perez M."/>
            <person name="Aroh O."/>
            <person name="Sun Y."/>
            <person name="Lan Y."/>
            <person name="Juniper S.K."/>
            <person name="Young C.R."/>
            <person name="Angers B."/>
            <person name="Qian P.Y."/>
        </authorList>
    </citation>
    <scope>NUCLEOTIDE SEQUENCE</scope>
    <source>
        <strain evidence="1">R07B-5</strain>
    </source>
</reference>
<sequence>MMRLFVVVASIIMIAGRFMMGMFIANFSATLANMNLPRSTYEKQLSIIKEHLIDAFICDGTSLRRSMAVTVLALCYQEHPIDGEHPHIGLVTLGMAVTVLALCCQKHNIDGVCSVTVLALCSETSIDGEHHRRSMSVTVLALCVRNISIDGDHLIDEGVPRELQMRVVDYYDYIWKLYGGYSIDALFAHVTPPMKAKIFSEFSGPLLTAVS</sequence>
<gene>
    <name evidence="1" type="ORF">NP493_872g01029</name>
</gene>